<evidence type="ECO:0000313" key="2">
    <source>
        <dbReference type="Proteomes" id="UP001320691"/>
    </source>
</evidence>
<sequence>MGRSGREEDRALAKAFYNRDEEGDAIDLKKGDVPPRLSSEAVWSPILNDKEIGREEALFRRA</sequence>
<dbReference type="EMBL" id="JANUEK010000006">
    <property type="protein sequence ID" value="MCS4280777.1"/>
    <property type="molecule type" value="Genomic_DNA"/>
</dbReference>
<protein>
    <submittedName>
        <fullName evidence="1">Uncharacterized protein</fullName>
    </submittedName>
</protein>
<reference evidence="1" key="1">
    <citation type="submission" date="2022-08" db="EMBL/GenBank/DDBJ databases">
        <title>Genomic analyses of the natural microbiome of Caenorhabditis elegans.</title>
        <authorList>
            <person name="Samuel B."/>
        </authorList>
    </citation>
    <scope>NUCLEOTIDE SEQUENCE</scope>
    <source>
        <strain evidence="1">BIGb0277</strain>
    </source>
</reference>
<organism evidence="1 2">
    <name type="scientific">Stenotrophomonas rhizophila</name>
    <dbReference type="NCBI Taxonomy" id="216778"/>
    <lineage>
        <taxon>Bacteria</taxon>
        <taxon>Pseudomonadati</taxon>
        <taxon>Pseudomonadota</taxon>
        <taxon>Gammaproteobacteria</taxon>
        <taxon>Lysobacterales</taxon>
        <taxon>Lysobacteraceae</taxon>
        <taxon>Stenotrophomonas</taxon>
    </lineage>
</organism>
<feature type="non-terminal residue" evidence="1">
    <location>
        <position position="62"/>
    </location>
</feature>
<evidence type="ECO:0000313" key="1">
    <source>
        <dbReference type="EMBL" id="MCS4280777.1"/>
    </source>
</evidence>
<name>A0AAW5PMA3_9GAMM</name>
<dbReference type="AlphaFoldDB" id="A0AAW5PMA3"/>
<dbReference type="Proteomes" id="UP001320691">
    <property type="component" value="Unassembled WGS sequence"/>
</dbReference>
<gene>
    <name evidence="1" type="ORF">M2412_002771</name>
</gene>
<comment type="caution">
    <text evidence="1">The sequence shown here is derived from an EMBL/GenBank/DDBJ whole genome shotgun (WGS) entry which is preliminary data.</text>
</comment>
<accession>A0AAW5PMA3</accession>
<proteinExistence type="predicted"/>